<dbReference type="KEGG" id="pno:SNOG_03578"/>
<dbReference type="RefSeq" id="XP_001794135.1">
    <property type="nucleotide sequence ID" value="XM_001794083.1"/>
</dbReference>
<accession>Q0UXD6</accession>
<dbReference type="InParanoid" id="Q0UXD6"/>
<dbReference type="GeneID" id="5970998"/>
<dbReference type="VEuPathDB" id="FungiDB:JI435_035780"/>
<sequence>MGRQAYLAKLAFVCLSRTSRCVYTVLTSIQGRSAFEPTQEIVQSDDYIQLDSPQAHLPQAYQDFNGNNYLQLYDERGNPINPRSREYGKKFRNAQNDVLAAVGVVERRQSPDDGLPGSYEERLDELDVEDTVGLVLGATFTLSQNLCTWWIGTIRDRILVSLDCLKKRQLINQFRPSDFTMPCHSHS</sequence>
<protein>
    <submittedName>
        <fullName evidence="1">Uncharacterized protein</fullName>
    </submittedName>
</protein>
<proteinExistence type="predicted"/>
<evidence type="ECO:0000313" key="1">
    <source>
        <dbReference type="EMBL" id="EAT88783.2"/>
    </source>
</evidence>
<dbReference type="EMBL" id="CH445329">
    <property type="protein sequence ID" value="EAT88783.2"/>
    <property type="molecule type" value="Genomic_DNA"/>
</dbReference>
<reference evidence="2" key="1">
    <citation type="journal article" date="2007" name="Plant Cell">
        <title>Dothideomycete-plant interactions illuminated by genome sequencing and EST analysis of the wheat pathogen Stagonospora nodorum.</title>
        <authorList>
            <person name="Hane J.K."/>
            <person name="Lowe R.G."/>
            <person name="Solomon P.S."/>
            <person name="Tan K.C."/>
            <person name="Schoch C.L."/>
            <person name="Spatafora J.W."/>
            <person name="Crous P.W."/>
            <person name="Kodira C."/>
            <person name="Birren B.W."/>
            <person name="Galagan J.E."/>
            <person name="Torriani S.F."/>
            <person name="McDonald B.A."/>
            <person name="Oliver R.P."/>
        </authorList>
    </citation>
    <scope>NUCLEOTIDE SEQUENCE [LARGE SCALE GENOMIC DNA]</scope>
    <source>
        <strain evidence="2">SN15 / ATCC MYA-4574 / FGSC 10173</strain>
    </source>
</reference>
<gene>
    <name evidence="1" type="ORF">SNOG_03578</name>
</gene>
<organism evidence="1 2">
    <name type="scientific">Phaeosphaeria nodorum (strain SN15 / ATCC MYA-4574 / FGSC 10173)</name>
    <name type="common">Glume blotch fungus</name>
    <name type="synonym">Parastagonospora nodorum</name>
    <dbReference type="NCBI Taxonomy" id="321614"/>
    <lineage>
        <taxon>Eukaryota</taxon>
        <taxon>Fungi</taxon>
        <taxon>Dikarya</taxon>
        <taxon>Ascomycota</taxon>
        <taxon>Pezizomycotina</taxon>
        <taxon>Dothideomycetes</taxon>
        <taxon>Pleosporomycetidae</taxon>
        <taxon>Pleosporales</taxon>
        <taxon>Pleosporineae</taxon>
        <taxon>Phaeosphaeriaceae</taxon>
        <taxon>Parastagonospora</taxon>
    </lineage>
</organism>
<evidence type="ECO:0000313" key="2">
    <source>
        <dbReference type="Proteomes" id="UP000001055"/>
    </source>
</evidence>
<dbReference type="AlphaFoldDB" id="Q0UXD6"/>
<dbReference type="Proteomes" id="UP000001055">
    <property type="component" value="Unassembled WGS sequence"/>
</dbReference>
<name>Q0UXD6_PHANO</name>